<accession>A0A9K3D5S6</accession>
<name>A0A9K3D5S6_9EUKA</name>
<proteinExistence type="predicted"/>
<reference evidence="1 2" key="1">
    <citation type="journal article" date="2018" name="PLoS ONE">
        <title>The draft genome of Kipferlia bialata reveals reductive genome evolution in fornicate parasites.</title>
        <authorList>
            <person name="Tanifuji G."/>
            <person name="Takabayashi S."/>
            <person name="Kume K."/>
            <person name="Takagi M."/>
            <person name="Nakayama T."/>
            <person name="Kamikawa R."/>
            <person name="Inagaki Y."/>
            <person name="Hashimoto T."/>
        </authorList>
    </citation>
    <scope>NUCLEOTIDE SEQUENCE [LARGE SCALE GENOMIC DNA]</scope>
    <source>
        <strain evidence="1">NY0173</strain>
    </source>
</reference>
<sequence length="139" mass="15445">RKLASSPYVMVEHPEAIEIPSPPVCMAVDEEGGKYGFGRPLPGWSCYNLVYAPNDVEWVNDVAAHMQLDTGWTDTEVLGLADQDALDTYVEAYPGTVGWGVVFGTDEDNRDLMPDQLEVYISYNGTLIDPFNMYSFVRG</sequence>
<dbReference type="EMBL" id="BDIP01004737">
    <property type="protein sequence ID" value="GIQ89147.1"/>
    <property type="molecule type" value="Genomic_DNA"/>
</dbReference>
<protein>
    <submittedName>
        <fullName evidence="1">Uncharacterized protein</fullName>
    </submittedName>
</protein>
<organism evidence="1 2">
    <name type="scientific">Kipferlia bialata</name>
    <dbReference type="NCBI Taxonomy" id="797122"/>
    <lineage>
        <taxon>Eukaryota</taxon>
        <taxon>Metamonada</taxon>
        <taxon>Carpediemonas-like organisms</taxon>
        <taxon>Kipferlia</taxon>
    </lineage>
</organism>
<evidence type="ECO:0000313" key="2">
    <source>
        <dbReference type="Proteomes" id="UP000265618"/>
    </source>
</evidence>
<dbReference type="Proteomes" id="UP000265618">
    <property type="component" value="Unassembled WGS sequence"/>
</dbReference>
<dbReference type="AlphaFoldDB" id="A0A9K3D5S6"/>
<comment type="caution">
    <text evidence="1">The sequence shown here is derived from an EMBL/GenBank/DDBJ whole genome shotgun (WGS) entry which is preliminary data.</text>
</comment>
<keyword evidence="2" id="KW-1185">Reference proteome</keyword>
<gene>
    <name evidence="1" type="ORF">KIPB_011552</name>
</gene>
<feature type="non-terminal residue" evidence="1">
    <location>
        <position position="1"/>
    </location>
</feature>
<evidence type="ECO:0000313" key="1">
    <source>
        <dbReference type="EMBL" id="GIQ89147.1"/>
    </source>
</evidence>